<feature type="domain" description="Sulfotransferase" evidence="4">
    <location>
        <begin position="76"/>
        <end position="334"/>
    </location>
</feature>
<dbReference type="Pfam" id="PF00685">
    <property type="entry name" value="Sulfotransfer_1"/>
    <property type="match status" value="1"/>
</dbReference>
<comment type="similarity">
    <text evidence="1 3">Belongs to the sulfotransferase 1 family.</text>
</comment>
<dbReference type="EC" id="2.8.2.-" evidence="3"/>
<evidence type="ECO:0000256" key="1">
    <source>
        <dbReference type="ARBA" id="ARBA00005771"/>
    </source>
</evidence>
<sequence length="345" mass="39411">MPTTQPSSTPHPAPNPCPTYLQEDDLTQECKSLIASSAKEQGWVLSYLYLYQGFWQPSRQLQGVLTCQNHFNARNTDIILATTPKSGTTWLKASLYALVNRASQSPRGLDHPLLKSSPHDLVPFLELKVYVDHQVPDLTTLPSPRVFSTHLPFGSLPISMRETGCKIVYLCRDPKDTCISLWHFANKLRPQHKGKISLEEAFDKFCRGVSLNGPFWDHVLEYWKHSLENPGKIFFLKYEDLKEKPIFHLKRLAEFCACPFSKKEENQGVAEDILKLCSFDNLSNLEVNKNGKLSSGEENRSFFRKGDVGDWINYFSPSMIERMDKITREKFKGTTTKKATLRGIH</sequence>
<evidence type="ECO:0000313" key="6">
    <source>
        <dbReference type="Proteomes" id="UP001153076"/>
    </source>
</evidence>
<dbReference type="InterPro" id="IPR000863">
    <property type="entry name" value="Sulfotransferase_dom"/>
</dbReference>
<dbReference type="SUPFAM" id="SSF52540">
    <property type="entry name" value="P-loop containing nucleoside triphosphate hydrolases"/>
    <property type="match status" value="1"/>
</dbReference>
<comment type="caution">
    <text evidence="5">The sequence shown here is derived from an EMBL/GenBank/DDBJ whole genome shotgun (WGS) entry which is preliminary data.</text>
</comment>
<dbReference type="InterPro" id="IPR027417">
    <property type="entry name" value="P-loop_NTPase"/>
</dbReference>
<evidence type="ECO:0000256" key="3">
    <source>
        <dbReference type="RuleBase" id="RU361155"/>
    </source>
</evidence>
<keyword evidence="6" id="KW-1185">Reference proteome</keyword>
<dbReference type="EMBL" id="JAKOGI010000182">
    <property type="protein sequence ID" value="KAJ8440897.1"/>
    <property type="molecule type" value="Genomic_DNA"/>
</dbReference>
<gene>
    <name evidence="5" type="ORF">Cgig2_022753</name>
</gene>
<evidence type="ECO:0000313" key="5">
    <source>
        <dbReference type="EMBL" id="KAJ8440897.1"/>
    </source>
</evidence>
<evidence type="ECO:0000256" key="2">
    <source>
        <dbReference type="ARBA" id="ARBA00022679"/>
    </source>
</evidence>
<dbReference type="Gene3D" id="3.40.50.300">
    <property type="entry name" value="P-loop containing nucleotide triphosphate hydrolases"/>
    <property type="match status" value="1"/>
</dbReference>
<dbReference type="Proteomes" id="UP001153076">
    <property type="component" value="Unassembled WGS sequence"/>
</dbReference>
<dbReference type="PANTHER" id="PTHR11783">
    <property type="entry name" value="SULFOTRANSFERASE SULT"/>
    <property type="match status" value="1"/>
</dbReference>
<reference evidence="5" key="1">
    <citation type="submission" date="2022-04" db="EMBL/GenBank/DDBJ databases">
        <title>Carnegiea gigantea Genome sequencing and assembly v2.</title>
        <authorList>
            <person name="Copetti D."/>
            <person name="Sanderson M.J."/>
            <person name="Burquez A."/>
            <person name="Wojciechowski M.F."/>
        </authorList>
    </citation>
    <scope>NUCLEOTIDE SEQUENCE</scope>
    <source>
        <strain evidence="5">SGP5-SGP5p</strain>
        <tissue evidence="5">Aerial part</tissue>
    </source>
</reference>
<dbReference type="GO" id="GO:0008146">
    <property type="term" value="F:sulfotransferase activity"/>
    <property type="evidence" value="ECO:0007669"/>
    <property type="project" value="InterPro"/>
</dbReference>
<dbReference type="OrthoDB" id="205623at2759"/>
<evidence type="ECO:0000259" key="4">
    <source>
        <dbReference type="Pfam" id="PF00685"/>
    </source>
</evidence>
<protein>
    <recommendedName>
        <fullName evidence="3">Sulfotransferase</fullName>
        <ecNumber evidence="3">2.8.2.-</ecNumber>
    </recommendedName>
</protein>
<dbReference type="AlphaFoldDB" id="A0A9Q1KDN1"/>
<keyword evidence="2 3" id="KW-0808">Transferase</keyword>
<name>A0A9Q1KDN1_9CARY</name>
<organism evidence="5 6">
    <name type="scientific">Carnegiea gigantea</name>
    <dbReference type="NCBI Taxonomy" id="171969"/>
    <lineage>
        <taxon>Eukaryota</taxon>
        <taxon>Viridiplantae</taxon>
        <taxon>Streptophyta</taxon>
        <taxon>Embryophyta</taxon>
        <taxon>Tracheophyta</taxon>
        <taxon>Spermatophyta</taxon>
        <taxon>Magnoliopsida</taxon>
        <taxon>eudicotyledons</taxon>
        <taxon>Gunneridae</taxon>
        <taxon>Pentapetalae</taxon>
        <taxon>Caryophyllales</taxon>
        <taxon>Cactineae</taxon>
        <taxon>Cactaceae</taxon>
        <taxon>Cactoideae</taxon>
        <taxon>Echinocereeae</taxon>
        <taxon>Carnegiea</taxon>
    </lineage>
</organism>
<accession>A0A9Q1KDN1</accession>
<proteinExistence type="inferred from homology"/>